<proteinExistence type="predicted"/>
<sequence length="277" mass="28232">MLGRAALVACAAIALASLATVLVALPGGAPTSADPGAPAVAWWVVLLPAVAGIALALVLPRRAAAMPAIVTDARRLHASTAVLLACAVALPVLSGALSLAGGEGYVLAKVVLVMLVPGIAVAVLGGVRIHRVRGAWRWWAPAVVVVVWTLLSQVAPWNPAHDLSGVDPVLLVVAASATAVTAGLGEELLFRRWLQTRLEAALGAWPGIALASLAFALMHLGSHATGSPVLDVARVVVAQGSFGLLMGVLWWRHRSLVAIVAAHVVSNGWAVAAHLLG</sequence>
<feature type="signal peptide" evidence="2">
    <location>
        <begin position="1"/>
        <end position="19"/>
    </location>
</feature>
<keyword evidence="5" id="KW-1185">Reference proteome</keyword>
<feature type="transmembrane region" description="Helical" evidence="1">
    <location>
        <begin position="256"/>
        <end position="276"/>
    </location>
</feature>
<dbReference type="EMBL" id="BAAAQT010000006">
    <property type="protein sequence ID" value="GAA2173689.1"/>
    <property type="molecule type" value="Genomic_DNA"/>
</dbReference>
<evidence type="ECO:0000313" key="5">
    <source>
        <dbReference type="Proteomes" id="UP001501599"/>
    </source>
</evidence>
<reference evidence="4 5" key="1">
    <citation type="journal article" date="2019" name="Int. J. Syst. Evol. Microbiol.">
        <title>The Global Catalogue of Microorganisms (GCM) 10K type strain sequencing project: providing services to taxonomists for standard genome sequencing and annotation.</title>
        <authorList>
            <consortium name="The Broad Institute Genomics Platform"/>
            <consortium name="The Broad Institute Genome Sequencing Center for Infectious Disease"/>
            <person name="Wu L."/>
            <person name="Ma J."/>
        </authorList>
    </citation>
    <scope>NUCLEOTIDE SEQUENCE [LARGE SCALE GENOMIC DNA]</scope>
    <source>
        <strain evidence="4 5">JCM 16026</strain>
    </source>
</reference>
<evidence type="ECO:0000256" key="2">
    <source>
        <dbReference type="SAM" id="SignalP"/>
    </source>
</evidence>
<feature type="transmembrane region" description="Helical" evidence="1">
    <location>
        <begin position="138"/>
        <end position="157"/>
    </location>
</feature>
<gene>
    <name evidence="4" type="ORF">GCM10009846_16630</name>
</gene>
<feature type="transmembrane region" description="Helical" evidence="1">
    <location>
        <begin position="80"/>
        <end position="100"/>
    </location>
</feature>
<protein>
    <recommendedName>
        <fullName evidence="3">CAAX prenyl protease 2/Lysostaphin resistance protein A-like domain-containing protein</fullName>
    </recommendedName>
</protein>
<accession>A0ABN3AR07</accession>
<comment type="caution">
    <text evidence="4">The sequence shown here is derived from an EMBL/GenBank/DDBJ whole genome shotgun (WGS) entry which is preliminary data.</text>
</comment>
<feature type="transmembrane region" description="Helical" evidence="1">
    <location>
        <begin position="232"/>
        <end position="251"/>
    </location>
</feature>
<organism evidence="4 5">
    <name type="scientific">Agrococcus versicolor</name>
    <dbReference type="NCBI Taxonomy" id="501482"/>
    <lineage>
        <taxon>Bacteria</taxon>
        <taxon>Bacillati</taxon>
        <taxon>Actinomycetota</taxon>
        <taxon>Actinomycetes</taxon>
        <taxon>Micrococcales</taxon>
        <taxon>Microbacteriaceae</taxon>
        <taxon>Agrococcus</taxon>
    </lineage>
</organism>
<dbReference type="InterPro" id="IPR003675">
    <property type="entry name" value="Rce1/LyrA-like_dom"/>
</dbReference>
<keyword evidence="1" id="KW-0812">Transmembrane</keyword>
<feature type="transmembrane region" description="Helical" evidence="1">
    <location>
        <begin position="169"/>
        <end position="190"/>
    </location>
</feature>
<evidence type="ECO:0000259" key="3">
    <source>
        <dbReference type="Pfam" id="PF02517"/>
    </source>
</evidence>
<dbReference type="PANTHER" id="PTHR43592">
    <property type="entry name" value="CAAX AMINO TERMINAL PROTEASE"/>
    <property type="match status" value="1"/>
</dbReference>
<feature type="transmembrane region" description="Helical" evidence="1">
    <location>
        <begin position="202"/>
        <end position="220"/>
    </location>
</feature>
<feature type="transmembrane region" description="Helical" evidence="1">
    <location>
        <begin position="40"/>
        <end position="59"/>
    </location>
</feature>
<feature type="domain" description="CAAX prenyl protease 2/Lysostaphin resistance protein A-like" evidence="3">
    <location>
        <begin position="170"/>
        <end position="268"/>
    </location>
</feature>
<keyword evidence="1" id="KW-0472">Membrane</keyword>
<dbReference type="Pfam" id="PF02517">
    <property type="entry name" value="Rce1-like"/>
    <property type="match status" value="1"/>
</dbReference>
<name>A0ABN3AR07_9MICO</name>
<dbReference type="PANTHER" id="PTHR43592:SF15">
    <property type="entry name" value="CAAX AMINO TERMINAL PROTEASE FAMILY PROTEIN"/>
    <property type="match status" value="1"/>
</dbReference>
<feature type="chain" id="PRO_5045900996" description="CAAX prenyl protease 2/Lysostaphin resistance protein A-like domain-containing protein" evidence="2">
    <location>
        <begin position="20"/>
        <end position="277"/>
    </location>
</feature>
<keyword evidence="2" id="KW-0732">Signal</keyword>
<dbReference type="Proteomes" id="UP001501599">
    <property type="component" value="Unassembled WGS sequence"/>
</dbReference>
<evidence type="ECO:0000313" key="4">
    <source>
        <dbReference type="EMBL" id="GAA2173689.1"/>
    </source>
</evidence>
<feature type="transmembrane region" description="Helical" evidence="1">
    <location>
        <begin position="106"/>
        <end position="126"/>
    </location>
</feature>
<evidence type="ECO:0000256" key="1">
    <source>
        <dbReference type="SAM" id="Phobius"/>
    </source>
</evidence>
<keyword evidence="1" id="KW-1133">Transmembrane helix</keyword>